<sequence length="91" mass="10034">TRDALQRLHQLDYLCEPHGAIAWDLLNEQLAEDEVGVFLCTAHPAKFKESVDEILDLDVPLPGPLAKHAALPLLSHNLPADFGRLKAFLLG</sequence>
<dbReference type="PATRIC" id="fig|1268236.3.peg.2729"/>
<keyword evidence="1" id="KW-0456">Lyase</keyword>
<proteinExistence type="predicted"/>
<keyword evidence="2" id="KW-1185">Reference proteome</keyword>
<comment type="caution">
    <text evidence="1">The sequence shown here is derived from an EMBL/GenBank/DDBJ whole genome shotgun (WGS) entry which is preliminary data.</text>
</comment>
<protein>
    <submittedName>
        <fullName evidence="1">Threonine synthase</fullName>
        <ecNumber evidence="1">4.2.3.1</ecNumber>
    </submittedName>
</protein>
<dbReference type="EC" id="4.2.3.1" evidence="1"/>
<dbReference type="Proteomes" id="UP000013526">
    <property type="component" value="Unassembled WGS sequence"/>
</dbReference>
<organism evidence="1 2">
    <name type="scientific">Aeromonas molluscorum 848</name>
    <dbReference type="NCBI Taxonomy" id="1268236"/>
    <lineage>
        <taxon>Bacteria</taxon>
        <taxon>Pseudomonadati</taxon>
        <taxon>Pseudomonadota</taxon>
        <taxon>Gammaproteobacteria</taxon>
        <taxon>Aeromonadales</taxon>
        <taxon>Aeromonadaceae</taxon>
        <taxon>Aeromonas</taxon>
    </lineage>
</organism>
<evidence type="ECO:0000313" key="2">
    <source>
        <dbReference type="Proteomes" id="UP000013526"/>
    </source>
</evidence>
<accession>R1GSA6</accession>
<feature type="non-terminal residue" evidence="1">
    <location>
        <position position="1"/>
    </location>
</feature>
<name>R1GSA6_9GAMM</name>
<dbReference type="Pfam" id="PF24857">
    <property type="entry name" value="THR4_C"/>
    <property type="match status" value="1"/>
</dbReference>
<gene>
    <name evidence="1" type="ORF">G113_13893</name>
</gene>
<dbReference type="GO" id="GO:0004795">
    <property type="term" value="F:threonine synthase activity"/>
    <property type="evidence" value="ECO:0007669"/>
    <property type="project" value="UniProtKB-EC"/>
</dbReference>
<dbReference type="Gene3D" id="3.40.50.1100">
    <property type="match status" value="1"/>
</dbReference>
<dbReference type="SUPFAM" id="SSF53686">
    <property type="entry name" value="Tryptophan synthase beta subunit-like PLP-dependent enzymes"/>
    <property type="match status" value="1"/>
</dbReference>
<dbReference type="InterPro" id="IPR036052">
    <property type="entry name" value="TrpB-like_PALP_sf"/>
</dbReference>
<dbReference type="AlphaFoldDB" id="R1GSA6"/>
<dbReference type="EMBL" id="AQGQ01000100">
    <property type="protein sequence ID" value="EOD54530.1"/>
    <property type="molecule type" value="Genomic_DNA"/>
</dbReference>
<reference evidence="1 2" key="1">
    <citation type="journal article" date="2013" name="Genome Announc.">
        <title>Draft Genome Sequence of Aeromonas molluscorum Strain 848TT, Isolated from Bivalve Molluscs.</title>
        <authorList>
            <person name="Spataro N."/>
            <person name="Farfan M."/>
            <person name="Albarral V."/>
            <person name="Sanglas A."/>
            <person name="Loren J.G."/>
            <person name="Fuste M.C."/>
            <person name="Bosch E."/>
        </authorList>
    </citation>
    <scope>NUCLEOTIDE SEQUENCE [LARGE SCALE GENOMIC DNA]</scope>
    <source>
        <strain evidence="1 2">848</strain>
    </source>
</reference>
<evidence type="ECO:0000313" key="1">
    <source>
        <dbReference type="EMBL" id="EOD54530.1"/>
    </source>
</evidence>